<accession>A0ABS1P2V8</accession>
<keyword evidence="2" id="KW-1133">Transmembrane helix</keyword>
<comment type="caution">
    <text evidence="4">The sequence shown here is derived from an EMBL/GenBank/DDBJ whole genome shotgun (WGS) entry which is preliminary data.</text>
</comment>
<keyword evidence="5" id="KW-1185">Reference proteome</keyword>
<dbReference type="Pfam" id="PF03929">
    <property type="entry name" value="PepSY_TM"/>
    <property type="match status" value="1"/>
</dbReference>
<evidence type="ECO:0000256" key="1">
    <source>
        <dbReference type="SAM" id="MobiDB-lite"/>
    </source>
</evidence>
<evidence type="ECO:0000259" key="3">
    <source>
        <dbReference type="Pfam" id="PF03413"/>
    </source>
</evidence>
<reference evidence="4 5" key="1">
    <citation type="submission" date="2021-01" db="EMBL/GenBank/DDBJ databases">
        <title>WGS of actinomycetes isolated from Thailand.</title>
        <authorList>
            <person name="Thawai C."/>
        </authorList>
    </citation>
    <scope>NUCLEOTIDE SEQUENCE [LARGE SCALE GENOMIC DNA]</scope>
    <source>
        <strain evidence="4 5">CH5-8</strain>
    </source>
</reference>
<feature type="transmembrane region" description="Helical" evidence="2">
    <location>
        <begin position="233"/>
        <end position="253"/>
    </location>
</feature>
<feature type="transmembrane region" description="Helical" evidence="2">
    <location>
        <begin position="463"/>
        <end position="481"/>
    </location>
</feature>
<dbReference type="InterPro" id="IPR005625">
    <property type="entry name" value="PepSY-ass_TM"/>
</dbReference>
<organism evidence="4 5">
    <name type="scientific">Streptomyces musisoli</name>
    <dbReference type="NCBI Taxonomy" id="2802280"/>
    <lineage>
        <taxon>Bacteria</taxon>
        <taxon>Bacillati</taxon>
        <taxon>Actinomycetota</taxon>
        <taxon>Actinomycetes</taxon>
        <taxon>Kitasatosporales</taxon>
        <taxon>Streptomycetaceae</taxon>
        <taxon>Streptomyces</taxon>
    </lineage>
</organism>
<feature type="compositionally biased region" description="Basic and acidic residues" evidence="1">
    <location>
        <begin position="17"/>
        <end position="26"/>
    </location>
</feature>
<dbReference type="PANTHER" id="PTHR34219">
    <property type="entry name" value="IRON-REGULATED INNER MEMBRANE PROTEIN-RELATED"/>
    <property type="match status" value="1"/>
</dbReference>
<dbReference type="EMBL" id="JAERRH010000006">
    <property type="protein sequence ID" value="MBL1106604.1"/>
    <property type="molecule type" value="Genomic_DNA"/>
</dbReference>
<dbReference type="Pfam" id="PF03413">
    <property type="entry name" value="PepSY"/>
    <property type="match status" value="1"/>
</dbReference>
<dbReference type="PANTHER" id="PTHR34219:SF1">
    <property type="entry name" value="PEPSY DOMAIN-CONTAINING PROTEIN"/>
    <property type="match status" value="1"/>
</dbReference>
<feature type="region of interest" description="Disordered" evidence="1">
    <location>
        <begin position="1"/>
        <end position="32"/>
    </location>
</feature>
<evidence type="ECO:0000313" key="5">
    <source>
        <dbReference type="Proteomes" id="UP000621386"/>
    </source>
</evidence>
<keyword evidence="2" id="KW-0812">Transmembrane</keyword>
<feature type="transmembrane region" description="Helical" evidence="2">
    <location>
        <begin position="49"/>
        <end position="71"/>
    </location>
</feature>
<feature type="transmembrane region" description="Helical" evidence="2">
    <location>
        <begin position="437"/>
        <end position="457"/>
    </location>
</feature>
<feature type="transmembrane region" description="Helical" evidence="2">
    <location>
        <begin position="396"/>
        <end position="416"/>
    </location>
</feature>
<evidence type="ECO:0000313" key="4">
    <source>
        <dbReference type="EMBL" id="MBL1106604.1"/>
    </source>
</evidence>
<name>A0ABS1P2V8_9ACTN</name>
<proteinExistence type="predicted"/>
<gene>
    <name evidence="4" type="ORF">JK361_18700</name>
</gene>
<dbReference type="Proteomes" id="UP000621386">
    <property type="component" value="Unassembled WGS sequence"/>
</dbReference>
<evidence type="ECO:0000256" key="2">
    <source>
        <dbReference type="SAM" id="Phobius"/>
    </source>
</evidence>
<keyword evidence="2" id="KW-0472">Membrane</keyword>
<protein>
    <submittedName>
        <fullName evidence="4">PepSY domain-containing protein</fullName>
    </submittedName>
</protein>
<feature type="region of interest" description="Disordered" evidence="1">
    <location>
        <begin position="276"/>
        <end position="304"/>
    </location>
</feature>
<dbReference type="RefSeq" id="WP_201819325.1">
    <property type="nucleotide sequence ID" value="NZ_JAERRH010000006.1"/>
</dbReference>
<feature type="transmembrane region" description="Helical" evidence="2">
    <location>
        <begin position="181"/>
        <end position="202"/>
    </location>
</feature>
<sequence length="498" mass="53289">MSVKSEAAGLPEPDDSVAERQTDRGTEVPTARSARQASGFGALMARLHFYAGVLVAPFLLVAAVTGLLYTFTPQLDSLVYDKELAVAHATGSSRLLAEQVAAARAAHPKGTLVAVRPGSGDSTTQVDFALPELGEKAHTVYVDPYTGKVSGQLTTWYGSTPLKTWLDDLHRNLHLGTVGRYYSEIAASWLWVLVLGGLVLWWRRQRRTRTARRLLLPDLAAKKGVRRTRSRHAVTGVWLAIGLLALSATGLTWSRFAGDHFTQALDALRSHTPAVSASLSGKSGDAPGSHHHGGPADSDTAHGVDPKAIDGVLDAARREGLSGPVTIGVPQDDTTAWTVSQTRNLWPVGRDSVAVDASTDEVIDRVDFADWPVLAKLTRWGVNAHMGTLFGLVNQIGLAVLAIGLIFMIVWGYRMWWQRRPTRSDRRALLGAPPARGAWRGIPSWTLAAGVVAVAGIGWALPLFGIPLAAFLAADIVVGAVRRRRTAMGPTGMSDSAG</sequence>
<feature type="domain" description="PepSY" evidence="3">
    <location>
        <begin position="97"/>
        <end position="151"/>
    </location>
</feature>
<dbReference type="InterPro" id="IPR025711">
    <property type="entry name" value="PepSY"/>
</dbReference>